<name>A0A177ADD9_9PEZI</name>
<keyword evidence="2" id="KW-0808">Transferase</keyword>
<evidence type="ECO:0000259" key="4">
    <source>
        <dbReference type="Pfam" id="PF13302"/>
    </source>
</evidence>
<keyword evidence="3" id="KW-0012">Acyltransferase</keyword>
<evidence type="ECO:0000313" key="5">
    <source>
        <dbReference type="EMBL" id="OAF60125.2"/>
    </source>
</evidence>
<dbReference type="AlphaFoldDB" id="A0A177ADD9"/>
<accession>A0A177ADD9</accession>
<gene>
    <name evidence="5" type="ORF">VC83_02898</name>
</gene>
<dbReference type="Pfam" id="PF13302">
    <property type="entry name" value="Acetyltransf_3"/>
    <property type="match status" value="1"/>
</dbReference>
<evidence type="ECO:0000256" key="1">
    <source>
        <dbReference type="ARBA" id="ARBA00009342"/>
    </source>
</evidence>
<dbReference type="OrthoDB" id="5043642at2759"/>
<feature type="domain" description="N-acetyltransferase" evidence="4">
    <location>
        <begin position="34"/>
        <end position="232"/>
    </location>
</feature>
<dbReference type="PANTHER" id="PTHR13256">
    <property type="entry name" value="N-ACETYLTRANSFERASE 9"/>
    <property type="match status" value="1"/>
</dbReference>
<protein>
    <recommendedName>
        <fullName evidence="4">N-acetyltransferase domain-containing protein</fullName>
    </recommendedName>
</protein>
<sequence>MNITSLQHQHSFCIDADAVNMLLNATTAVSTPAILLVPYRKHHVLRYHEWMKSPDLQELTASEPLTLGEEYAMQLSWQTDYDKLTFIACHPLPGPASKNAGADSNDGIISSQGYDAPEKMIGDVNLFLRVAYELDGEGEEMLNRPYVRGEIELMIASPSDQGRGFGKATLLAFLQYIKNHTVDILDQYKSHSPDGAETHIQNQGVKMGGLVVVSKINKSNLKSRRLFESVGFGQVGKEDYFGEIELKLSGGVDGLKPIDEWCEVGYQKAVVPER</sequence>
<dbReference type="GO" id="GO:0008080">
    <property type="term" value="F:N-acetyltransferase activity"/>
    <property type="evidence" value="ECO:0007669"/>
    <property type="project" value="InterPro"/>
</dbReference>
<dbReference type="VEuPathDB" id="FungiDB:GMDG_07487"/>
<proteinExistence type="inferred from homology"/>
<dbReference type="EMBL" id="KV441392">
    <property type="protein sequence ID" value="OAF60125.2"/>
    <property type="molecule type" value="Genomic_DNA"/>
</dbReference>
<dbReference type="eggNOG" id="KOG4135">
    <property type="taxonomic scope" value="Eukaryota"/>
</dbReference>
<evidence type="ECO:0000256" key="2">
    <source>
        <dbReference type="ARBA" id="ARBA00022679"/>
    </source>
</evidence>
<dbReference type="GeneID" id="36285975"/>
<dbReference type="Gene3D" id="3.40.630.30">
    <property type="match status" value="1"/>
</dbReference>
<dbReference type="PANTHER" id="PTHR13256:SF16">
    <property type="entry name" value="ALPHA_BETA-TUBULIN-N-ACETYLTRANSFERASE 9"/>
    <property type="match status" value="1"/>
</dbReference>
<comment type="similarity">
    <text evidence="1">Belongs to the acetyltransferase family. GNAT subfamily.</text>
</comment>
<dbReference type="SUPFAM" id="SSF55729">
    <property type="entry name" value="Acyl-CoA N-acyltransferases (Nat)"/>
    <property type="match status" value="1"/>
</dbReference>
<dbReference type="Proteomes" id="UP000077154">
    <property type="component" value="Unassembled WGS sequence"/>
</dbReference>
<dbReference type="InterPro" id="IPR000182">
    <property type="entry name" value="GNAT_dom"/>
</dbReference>
<dbReference type="RefSeq" id="XP_024325407.1">
    <property type="nucleotide sequence ID" value="XM_024466551.1"/>
</dbReference>
<reference evidence="5" key="1">
    <citation type="submission" date="2016-03" db="EMBL/GenBank/DDBJ databases">
        <title>Updated assembly of Pseudogymnoascus destructans, the fungus causing white-nose syndrome of bats.</title>
        <authorList>
            <person name="Palmer J.M."/>
            <person name="Drees K.P."/>
            <person name="Foster J.T."/>
            <person name="Lindner D.L."/>
        </authorList>
    </citation>
    <scope>NUCLEOTIDE SEQUENCE [LARGE SCALE GENOMIC DNA]</scope>
    <source>
        <strain evidence="5">20631-21</strain>
    </source>
</reference>
<evidence type="ECO:0000256" key="3">
    <source>
        <dbReference type="ARBA" id="ARBA00023315"/>
    </source>
</evidence>
<dbReference type="InterPro" id="IPR016181">
    <property type="entry name" value="Acyl_CoA_acyltransferase"/>
</dbReference>
<dbReference type="InterPro" id="IPR039135">
    <property type="entry name" value="NAT9-like"/>
</dbReference>
<organism evidence="5">
    <name type="scientific">Pseudogymnoascus destructans</name>
    <dbReference type="NCBI Taxonomy" id="655981"/>
    <lineage>
        <taxon>Eukaryota</taxon>
        <taxon>Fungi</taxon>
        <taxon>Dikarya</taxon>
        <taxon>Ascomycota</taxon>
        <taxon>Pezizomycotina</taxon>
        <taxon>Leotiomycetes</taxon>
        <taxon>Thelebolales</taxon>
        <taxon>Thelebolaceae</taxon>
        <taxon>Pseudogymnoascus</taxon>
    </lineage>
</organism>